<dbReference type="AlphaFoldDB" id="E6XD76"/>
<gene>
    <name evidence="2" type="ordered locus">Celal_0650</name>
</gene>
<evidence type="ECO:0000313" key="2">
    <source>
        <dbReference type="EMBL" id="ADV47989.1"/>
    </source>
</evidence>
<dbReference type="Pfam" id="PF04978">
    <property type="entry name" value="MST"/>
    <property type="match status" value="1"/>
</dbReference>
<dbReference type="Proteomes" id="UP000008634">
    <property type="component" value="Chromosome"/>
</dbReference>
<proteinExistence type="predicted"/>
<name>E6XD76_CELAD</name>
<sequence length="376" mass="42316">MKNKILLFSVLLLSFLSNAQNSKEVSQEWISISQFLDVTVAQDTKFKLIGYAKANLVDDKAMAALWARVDNEGDELGFFDNMGDRPIHLNEWKSYTIEGVLTKDAETLNFGALCYGNGTYLFDNFQLFIENAEGVLAPVTIDNSSFESEVSKGVVPKWSQGIGREKAVKVKEFEISSSSDAAAGKKSVKLVGTGIELSSATIGNVEGASPQIGAMISMLEDLKSRVESRVKNMSQYELDHLHDEKANRIGALIMHLAAAEKYYQVFTFEGRGFNEEENKIWLDALDLGAAARDKYKGHEVQYYLDIYNEVRAETIAELKKRDDKWFEKIQPSADISNHYCWFHVMEHQSSHLGQILFLAKRIPPEVELHLPDLIKD</sequence>
<evidence type="ECO:0008006" key="4">
    <source>
        <dbReference type="Google" id="ProtNLM"/>
    </source>
</evidence>
<dbReference type="EMBL" id="CP002453">
    <property type="protein sequence ID" value="ADV47989.1"/>
    <property type="molecule type" value="Genomic_DNA"/>
</dbReference>
<organism evidence="2 3">
    <name type="scientific">Cellulophaga algicola (strain DSM 14237 / IC166 / ACAM 630)</name>
    <dbReference type="NCBI Taxonomy" id="688270"/>
    <lineage>
        <taxon>Bacteria</taxon>
        <taxon>Pseudomonadati</taxon>
        <taxon>Bacteroidota</taxon>
        <taxon>Flavobacteriia</taxon>
        <taxon>Flavobacteriales</taxon>
        <taxon>Flavobacteriaceae</taxon>
        <taxon>Cellulophaga</taxon>
    </lineage>
</organism>
<protein>
    <recommendedName>
        <fullName evidence="4">DinB-like domain-containing protein</fullName>
    </recommendedName>
</protein>
<dbReference type="Gene3D" id="2.60.120.260">
    <property type="entry name" value="Galactose-binding domain-like"/>
    <property type="match status" value="1"/>
</dbReference>
<evidence type="ECO:0000313" key="3">
    <source>
        <dbReference type="Proteomes" id="UP000008634"/>
    </source>
</evidence>
<dbReference type="Gene3D" id="1.20.120.450">
    <property type="entry name" value="dinb family like domain"/>
    <property type="match status" value="1"/>
</dbReference>
<dbReference type="SUPFAM" id="SSF109854">
    <property type="entry name" value="DinB/YfiT-like putative metalloenzymes"/>
    <property type="match status" value="1"/>
</dbReference>
<evidence type="ECO:0000256" key="1">
    <source>
        <dbReference type="SAM" id="SignalP"/>
    </source>
</evidence>
<dbReference type="HOGENOM" id="CLU_731010_0_0_10"/>
<dbReference type="STRING" id="688270.Celal_0650"/>
<dbReference type="InterPro" id="IPR007061">
    <property type="entry name" value="MST-like"/>
</dbReference>
<feature type="chain" id="PRO_5003215677" description="DinB-like domain-containing protein" evidence="1">
    <location>
        <begin position="20"/>
        <end position="376"/>
    </location>
</feature>
<dbReference type="InterPro" id="IPR034660">
    <property type="entry name" value="DinB/YfiT-like"/>
</dbReference>
<dbReference type="RefSeq" id="WP_013549479.1">
    <property type="nucleotide sequence ID" value="NC_014934.1"/>
</dbReference>
<accession>E6XD76</accession>
<keyword evidence="3" id="KW-1185">Reference proteome</keyword>
<reference evidence="2 3" key="1">
    <citation type="journal article" date="2010" name="Stand. Genomic Sci.">
        <title>Complete genome sequence of Cellulophaga algicola type strain (IC166).</title>
        <authorList>
            <person name="Abt B."/>
            <person name="Lu M."/>
            <person name="Misra M."/>
            <person name="Han C."/>
            <person name="Nolan M."/>
            <person name="Lucas S."/>
            <person name="Hammon N."/>
            <person name="Deshpande S."/>
            <person name="Cheng J.F."/>
            <person name="Tapia R."/>
            <person name="Goodwin L."/>
            <person name="Pitluck S."/>
            <person name="Liolios K."/>
            <person name="Pagani I."/>
            <person name="Ivanova N."/>
            <person name="Mavromatis K."/>
            <person name="Ovchinikova G."/>
            <person name="Pati A."/>
            <person name="Chen A."/>
            <person name="Palaniappan K."/>
            <person name="Land M."/>
            <person name="Hauser L."/>
            <person name="Chang Y.J."/>
            <person name="Jeffries C.D."/>
            <person name="Detter J.C."/>
            <person name="Brambilla E."/>
            <person name="Rohde M."/>
            <person name="Tindall B.J."/>
            <person name="Goker M."/>
            <person name="Woyke T."/>
            <person name="Bristow J."/>
            <person name="Eisen J.A."/>
            <person name="Markowitz V."/>
            <person name="Hugenholtz P."/>
            <person name="Kyrpides N.C."/>
            <person name="Klenk H.P."/>
            <person name="Lapidus A."/>
        </authorList>
    </citation>
    <scope>NUCLEOTIDE SEQUENCE [LARGE SCALE GENOMIC DNA]</scope>
    <source>
        <strain evidence="3">DSM 14237 / IC166 / ACAM 630</strain>
    </source>
</reference>
<feature type="signal peptide" evidence="1">
    <location>
        <begin position="1"/>
        <end position="19"/>
    </location>
</feature>
<dbReference type="KEGG" id="cao:Celal_0650"/>
<keyword evidence="1" id="KW-0732">Signal</keyword>
<dbReference type="eggNOG" id="COG2318">
    <property type="taxonomic scope" value="Bacteria"/>
</dbReference>
<dbReference type="OrthoDB" id="117483at2"/>